<accession>A0ABT4DDX6</accession>
<reference evidence="1" key="1">
    <citation type="submission" date="2022-12" db="EMBL/GenBank/DDBJ databases">
        <title>Clostridium sp. nov., isolated from industrial wastewater.</title>
        <authorList>
            <person name="Jiayan W."/>
        </authorList>
    </citation>
    <scope>NUCLEOTIDE SEQUENCE</scope>
    <source>
        <strain evidence="1">ZC22-4</strain>
    </source>
</reference>
<sequence length="121" mass="14220">MKNDLEIDISEIAYTELENLLIAHKDEYSCIRFDYRKTCCKLPPIEIYLDNFETKVNYFNNNFKNISFIYSEELLRNIKKIELIYKNSTFMIKTTPRTSNAHNCNSCSNCSGCTDICHAHK</sequence>
<name>A0ABT4DDX6_9CLOT</name>
<evidence type="ECO:0000313" key="2">
    <source>
        <dbReference type="Proteomes" id="UP001144612"/>
    </source>
</evidence>
<evidence type="ECO:0008006" key="3">
    <source>
        <dbReference type="Google" id="ProtNLM"/>
    </source>
</evidence>
<organism evidence="1 2">
    <name type="scientific">Clostridium brassicae</name>
    <dbReference type="NCBI Taxonomy" id="2999072"/>
    <lineage>
        <taxon>Bacteria</taxon>
        <taxon>Bacillati</taxon>
        <taxon>Bacillota</taxon>
        <taxon>Clostridia</taxon>
        <taxon>Eubacteriales</taxon>
        <taxon>Clostridiaceae</taxon>
        <taxon>Clostridium</taxon>
    </lineage>
</organism>
<gene>
    <name evidence="1" type="ORF">OW729_18075</name>
</gene>
<proteinExistence type="predicted"/>
<evidence type="ECO:0000313" key="1">
    <source>
        <dbReference type="EMBL" id="MCY6960507.1"/>
    </source>
</evidence>
<dbReference type="EMBL" id="JAPQFJ010000031">
    <property type="protein sequence ID" value="MCY6960507.1"/>
    <property type="molecule type" value="Genomic_DNA"/>
</dbReference>
<dbReference type="RefSeq" id="WP_268062944.1">
    <property type="nucleotide sequence ID" value="NZ_JAPQFJ010000031.1"/>
</dbReference>
<comment type="caution">
    <text evidence="1">The sequence shown here is derived from an EMBL/GenBank/DDBJ whole genome shotgun (WGS) entry which is preliminary data.</text>
</comment>
<keyword evidence="2" id="KW-1185">Reference proteome</keyword>
<protein>
    <recommendedName>
        <fullName evidence="3">Fe-S oxidoreductase</fullName>
    </recommendedName>
</protein>
<dbReference type="Proteomes" id="UP001144612">
    <property type="component" value="Unassembled WGS sequence"/>
</dbReference>